<dbReference type="InterPro" id="IPR011051">
    <property type="entry name" value="RmlC_Cupin_sf"/>
</dbReference>
<dbReference type="PANTHER" id="PTHR43280:SF34">
    <property type="entry name" value="ARAC-FAMILY TRANSCRIPTIONAL REGULATOR"/>
    <property type="match status" value="1"/>
</dbReference>
<dbReference type="STRING" id="1121302.SAMN02745163_00485"/>
<dbReference type="CDD" id="cd02208">
    <property type="entry name" value="cupin_RmlC-like"/>
    <property type="match status" value="1"/>
</dbReference>
<dbReference type="OrthoDB" id="9776971at2"/>
<reference evidence="8 9" key="1">
    <citation type="submission" date="2016-11" db="EMBL/GenBank/DDBJ databases">
        <authorList>
            <person name="Jaros S."/>
            <person name="Januszkiewicz K."/>
            <person name="Wedrychowicz H."/>
        </authorList>
    </citation>
    <scope>NUCLEOTIDE SEQUENCE [LARGE SCALE GENOMIC DNA]</scope>
    <source>
        <strain evidence="8 9">DSM 21758</strain>
    </source>
</reference>
<keyword evidence="4" id="KW-0238">DNA-binding</keyword>
<dbReference type="RefSeq" id="WP_072984940.1">
    <property type="nucleotide sequence ID" value="NZ_FQZB01000004.1"/>
</dbReference>
<comment type="similarity">
    <text evidence="1">Belongs to the glycosyl hydrolase 39 family.</text>
</comment>
<dbReference type="Gene3D" id="2.60.120.10">
    <property type="entry name" value="Jelly Rolls"/>
    <property type="match status" value="1"/>
</dbReference>
<dbReference type="InterPro" id="IPR049166">
    <property type="entry name" value="GH39_cat"/>
</dbReference>
<dbReference type="SMART" id="SM00342">
    <property type="entry name" value="HTH_ARAC"/>
    <property type="match status" value="1"/>
</dbReference>
<accession>A0A1M6CKS7</accession>
<dbReference type="GO" id="GO:0003700">
    <property type="term" value="F:DNA-binding transcription factor activity"/>
    <property type="evidence" value="ECO:0007669"/>
    <property type="project" value="InterPro"/>
</dbReference>
<dbReference type="InterPro" id="IPR018060">
    <property type="entry name" value="HTH_AraC"/>
</dbReference>
<keyword evidence="2" id="KW-0378">Hydrolase</keyword>
<proteinExistence type="inferred from homology"/>
<dbReference type="GO" id="GO:0043565">
    <property type="term" value="F:sequence-specific DNA binding"/>
    <property type="evidence" value="ECO:0007669"/>
    <property type="project" value="InterPro"/>
</dbReference>
<organism evidence="8 9">
    <name type="scientific">Clostridium cavendishii DSM 21758</name>
    <dbReference type="NCBI Taxonomy" id="1121302"/>
    <lineage>
        <taxon>Bacteria</taxon>
        <taxon>Bacillati</taxon>
        <taxon>Bacillota</taxon>
        <taxon>Clostridia</taxon>
        <taxon>Eubacteriales</taxon>
        <taxon>Clostridiaceae</taxon>
        <taxon>Clostridium</taxon>
    </lineage>
</organism>
<evidence type="ECO:0000256" key="6">
    <source>
        <dbReference type="ARBA" id="ARBA00023295"/>
    </source>
</evidence>
<protein>
    <submittedName>
        <fullName evidence="8">Transcriptional regulator, AraC family</fullName>
    </submittedName>
</protein>
<evidence type="ECO:0000313" key="8">
    <source>
        <dbReference type="EMBL" id="SHI61318.1"/>
    </source>
</evidence>
<dbReference type="AlphaFoldDB" id="A0A1M6CKS7"/>
<keyword evidence="9" id="KW-1185">Reference proteome</keyword>
<dbReference type="Pfam" id="PF01229">
    <property type="entry name" value="Glyco_hydro_39"/>
    <property type="match status" value="1"/>
</dbReference>
<dbReference type="PROSITE" id="PS01124">
    <property type="entry name" value="HTH_ARAC_FAMILY_2"/>
    <property type="match status" value="1"/>
</dbReference>
<dbReference type="PROSITE" id="PS00041">
    <property type="entry name" value="HTH_ARAC_FAMILY_1"/>
    <property type="match status" value="1"/>
</dbReference>
<dbReference type="SUPFAM" id="SSF51182">
    <property type="entry name" value="RmlC-like cupins"/>
    <property type="match status" value="1"/>
</dbReference>
<gene>
    <name evidence="8" type="ORF">SAMN02745163_00485</name>
</gene>
<dbReference type="Gene3D" id="1.10.10.60">
    <property type="entry name" value="Homeodomain-like"/>
    <property type="match status" value="2"/>
</dbReference>
<dbReference type="GO" id="GO:0016798">
    <property type="term" value="F:hydrolase activity, acting on glycosyl bonds"/>
    <property type="evidence" value="ECO:0007669"/>
    <property type="project" value="UniProtKB-KW"/>
</dbReference>
<dbReference type="InterPro" id="IPR003313">
    <property type="entry name" value="AraC-bd"/>
</dbReference>
<keyword evidence="3" id="KW-0805">Transcription regulation</keyword>
<dbReference type="Gene3D" id="2.60.40.1500">
    <property type="entry name" value="Glycosyl hydrolase domain, family 39"/>
    <property type="match status" value="1"/>
</dbReference>
<dbReference type="SUPFAM" id="SSF46689">
    <property type="entry name" value="Homeodomain-like"/>
    <property type="match status" value="1"/>
</dbReference>
<keyword evidence="6" id="KW-0326">Glycosidase</keyword>
<evidence type="ECO:0000256" key="5">
    <source>
        <dbReference type="ARBA" id="ARBA00023163"/>
    </source>
</evidence>
<feature type="domain" description="HTH araC/xylS-type" evidence="7">
    <location>
        <begin position="176"/>
        <end position="274"/>
    </location>
</feature>
<evidence type="ECO:0000313" key="9">
    <source>
        <dbReference type="Proteomes" id="UP000184310"/>
    </source>
</evidence>
<evidence type="ECO:0000256" key="3">
    <source>
        <dbReference type="ARBA" id="ARBA00023015"/>
    </source>
</evidence>
<dbReference type="InterPro" id="IPR014710">
    <property type="entry name" value="RmlC-like_jellyroll"/>
</dbReference>
<name>A0A1M6CKS7_9CLOT</name>
<evidence type="ECO:0000256" key="2">
    <source>
        <dbReference type="ARBA" id="ARBA00022801"/>
    </source>
</evidence>
<dbReference type="Gene3D" id="3.20.20.80">
    <property type="entry name" value="Glycosidases"/>
    <property type="match status" value="2"/>
</dbReference>
<dbReference type="InterPro" id="IPR018062">
    <property type="entry name" value="HTH_AraC-typ_CS"/>
</dbReference>
<sequence>MRREYINYPSDLPVTISYVSIKEYPIHWHNSIEILFVLKGSITVSVDTDNYELMDRELEIINVDEAHRIYSSNDDNRVLIFHIDPYFFEKYYSDIENMVFYTNSSDDGAQESEKYDVLRTFLAIILCEFIQRGDNFDEEIESTLVNLLYHLINNFHYLMYEKEDLKENEEQLERYHRIAKFIFNNYNNNITLQDIAKKEFLSTHYLSHEIKSAIGYSFTDLINLTRIEESVKLLLDTDKTLSEISEDVGFSHTRYFNKHFKNYYKCTPLQYRKKYKVNEANFEKQKKLELLLLPDSINYLNYYLEDYDRFNYENKITKINIDMASDLGEFNKTFKECLNVGDAFDLLIEDNKDILDELQEEIGFNFVRLLNVFSKDMGIFPGAKFYNFNRACDVFEYVENLNLKPLIILDDTGFTEDEFIEVIVSFLDYFNELEIIDLSSFKFQFSISMNENIRNNLTNLLENEYNLEILTDNFFVSNSIDLIYDTAYMLPFIIYNTLNYKNDLAFLRAFDVLDRQINLTNEVFFGYPGLVNDKGIKKPAYYAYYLLNKLGDTLVSQGEDYIVTKNDSEYQILIYSYNEELNNLVPFNSFSKLRGVKNTAEKKISLNITNINNDTIMTKYEISETFGSSFNYWKSMGKPKRLSKEEKEILHKASFPKIDFKYNKKSTVLNLQTKLIGYGSQLIILKEVQKHLK</sequence>
<dbReference type="SUPFAM" id="SSF51445">
    <property type="entry name" value="(Trans)glycosidases"/>
    <property type="match status" value="1"/>
</dbReference>
<dbReference type="Pfam" id="PF02311">
    <property type="entry name" value="AraC_binding"/>
    <property type="match status" value="1"/>
</dbReference>
<evidence type="ECO:0000256" key="4">
    <source>
        <dbReference type="ARBA" id="ARBA00023125"/>
    </source>
</evidence>
<dbReference type="InterPro" id="IPR017853">
    <property type="entry name" value="GH"/>
</dbReference>
<dbReference type="InterPro" id="IPR009057">
    <property type="entry name" value="Homeodomain-like_sf"/>
</dbReference>
<dbReference type="Pfam" id="PF12833">
    <property type="entry name" value="HTH_18"/>
    <property type="match status" value="1"/>
</dbReference>
<dbReference type="Proteomes" id="UP000184310">
    <property type="component" value="Unassembled WGS sequence"/>
</dbReference>
<evidence type="ECO:0000256" key="1">
    <source>
        <dbReference type="ARBA" id="ARBA00008875"/>
    </source>
</evidence>
<dbReference type="SUPFAM" id="SSF51011">
    <property type="entry name" value="Glycosyl hydrolase domain"/>
    <property type="match status" value="1"/>
</dbReference>
<evidence type="ECO:0000259" key="7">
    <source>
        <dbReference type="PROSITE" id="PS01124"/>
    </source>
</evidence>
<dbReference type="PANTHER" id="PTHR43280">
    <property type="entry name" value="ARAC-FAMILY TRANSCRIPTIONAL REGULATOR"/>
    <property type="match status" value="1"/>
</dbReference>
<keyword evidence="5" id="KW-0804">Transcription</keyword>
<dbReference type="EMBL" id="FQZB01000004">
    <property type="protein sequence ID" value="SHI61318.1"/>
    <property type="molecule type" value="Genomic_DNA"/>
</dbReference>